<keyword evidence="4" id="KW-0234">DNA repair</keyword>
<name>Q16JL5_AEDAE</name>
<keyword evidence="2" id="KW-0378">Hydrolase</keyword>
<dbReference type="InterPro" id="IPR039134">
    <property type="entry name" value="SMUG1"/>
</dbReference>
<evidence type="ECO:0000313" key="5">
    <source>
        <dbReference type="EMBL" id="EAT34469.1"/>
    </source>
</evidence>
<dbReference type="PANTHER" id="PTHR13235:SF2">
    <property type="entry name" value="SINGLE-STRAND SELECTIVE MONOFUNCTIONAL URACIL DNA GLYCOSYLASE"/>
    <property type="match status" value="1"/>
</dbReference>
<feature type="non-terminal residue" evidence="5">
    <location>
        <position position="236"/>
    </location>
</feature>
<reference evidence="5" key="3">
    <citation type="submission" date="2012-09" db="EMBL/GenBank/DDBJ databases">
        <authorList>
            <consortium name="VectorBase"/>
        </authorList>
    </citation>
    <scope>NUCLEOTIDE SEQUENCE</scope>
    <source>
        <strain evidence="5">Liverpool</strain>
    </source>
</reference>
<protein>
    <submittedName>
        <fullName evidence="5">AAEL013286-PB</fullName>
    </submittedName>
</protein>
<accession>Q16JL5</accession>
<evidence type="ECO:0000256" key="1">
    <source>
        <dbReference type="ARBA" id="ARBA00022763"/>
    </source>
</evidence>
<dbReference type="GO" id="GO:0017065">
    <property type="term" value="F:single-strand selective uracil DNA N-glycosylase activity"/>
    <property type="evidence" value="ECO:0007669"/>
    <property type="project" value="InterPro"/>
</dbReference>
<dbReference type="GO" id="GO:0003677">
    <property type="term" value="F:DNA binding"/>
    <property type="evidence" value="ECO:0007669"/>
    <property type="project" value="UniProtKB-KW"/>
</dbReference>
<gene>
    <name evidence="5" type="ORF">AaeL_AAEL013286</name>
</gene>
<proteinExistence type="predicted"/>
<dbReference type="GO" id="GO:0000703">
    <property type="term" value="F:oxidized pyrimidine nucleobase lesion DNA N-glycosylase activity"/>
    <property type="evidence" value="ECO:0007669"/>
    <property type="project" value="TreeGrafter"/>
</dbReference>
<dbReference type="InterPro" id="IPR036895">
    <property type="entry name" value="Uracil-DNA_glycosylase-like_sf"/>
</dbReference>
<dbReference type="PANTHER" id="PTHR13235">
    <property type="entry name" value="SINGLE-STRAND SELECTIVE MONOFUNCTIONAL URACIL DNA GLYCOSYLASE"/>
    <property type="match status" value="1"/>
</dbReference>
<keyword evidence="3" id="KW-0238">DNA-binding</keyword>
<dbReference type="Proteomes" id="UP000682892">
    <property type="component" value="Unassembled WGS sequence"/>
</dbReference>
<evidence type="ECO:0000256" key="4">
    <source>
        <dbReference type="ARBA" id="ARBA00023204"/>
    </source>
</evidence>
<evidence type="ECO:0000313" key="6">
    <source>
        <dbReference type="Proteomes" id="UP000682892"/>
    </source>
</evidence>
<dbReference type="GO" id="GO:0006284">
    <property type="term" value="P:base-excision repair"/>
    <property type="evidence" value="ECO:0007669"/>
    <property type="project" value="InterPro"/>
</dbReference>
<organism evidence="5 6">
    <name type="scientific">Aedes aegypti</name>
    <name type="common">Yellowfever mosquito</name>
    <name type="synonym">Culex aegypti</name>
    <dbReference type="NCBI Taxonomy" id="7159"/>
    <lineage>
        <taxon>Eukaryota</taxon>
        <taxon>Metazoa</taxon>
        <taxon>Ecdysozoa</taxon>
        <taxon>Arthropoda</taxon>
        <taxon>Hexapoda</taxon>
        <taxon>Insecta</taxon>
        <taxon>Pterygota</taxon>
        <taxon>Neoptera</taxon>
        <taxon>Endopterygota</taxon>
        <taxon>Diptera</taxon>
        <taxon>Nematocera</taxon>
        <taxon>Culicoidea</taxon>
        <taxon>Culicidae</taxon>
        <taxon>Culicinae</taxon>
        <taxon>Aedini</taxon>
        <taxon>Aedes</taxon>
        <taxon>Stegomyia</taxon>
    </lineage>
</organism>
<dbReference type="Gene3D" id="3.40.470.10">
    <property type="entry name" value="Uracil-DNA glycosylase-like domain"/>
    <property type="match status" value="1"/>
</dbReference>
<dbReference type="SUPFAM" id="SSF52141">
    <property type="entry name" value="Uracil-DNA glycosylase-like"/>
    <property type="match status" value="1"/>
</dbReference>
<evidence type="ECO:0000256" key="3">
    <source>
        <dbReference type="ARBA" id="ARBA00023125"/>
    </source>
</evidence>
<reference evidence="5" key="2">
    <citation type="journal article" date="2007" name="Science">
        <title>Genome sequence of Aedes aegypti, a major arbovirus vector.</title>
        <authorList>
            <person name="Nene V."/>
            <person name="Wortman J.R."/>
            <person name="Lawson D."/>
            <person name="Haas B."/>
            <person name="Kodira C."/>
            <person name="Tu Z.J."/>
            <person name="Loftus B."/>
            <person name="Xi Z."/>
            <person name="Megy K."/>
            <person name="Grabherr M."/>
            <person name="Ren Q."/>
            <person name="Zdobnov E.M."/>
            <person name="Lobo N.F."/>
            <person name="Campbell K.S."/>
            <person name="Brown S.E."/>
            <person name="Bonaldo M.F."/>
            <person name="Zhu J."/>
            <person name="Sinkins S.P."/>
            <person name="Hogenkamp D.G."/>
            <person name="Amedeo P."/>
            <person name="Arensburger P."/>
            <person name="Atkinson P.W."/>
            <person name="Bidwell S."/>
            <person name="Biedler J."/>
            <person name="Birney E."/>
            <person name="Bruggner R.V."/>
            <person name="Costas J."/>
            <person name="Coy M.R."/>
            <person name="Crabtree J."/>
            <person name="Crawford M."/>
            <person name="Debruyn B."/>
            <person name="Decaprio D."/>
            <person name="Eiglmeier K."/>
            <person name="Eisenstadt E."/>
            <person name="El-Dorry H."/>
            <person name="Gelbart W.M."/>
            <person name="Gomes S.L."/>
            <person name="Hammond M."/>
            <person name="Hannick L.I."/>
            <person name="Hogan J.R."/>
            <person name="Holmes M.H."/>
            <person name="Jaffe D."/>
            <person name="Johnston J.S."/>
            <person name="Kennedy R.C."/>
            <person name="Koo H."/>
            <person name="Kravitz S."/>
            <person name="Kriventseva E.V."/>
            <person name="Kulp D."/>
            <person name="Labutti K."/>
            <person name="Lee E."/>
            <person name="Li S."/>
            <person name="Lovin D.D."/>
            <person name="Mao C."/>
            <person name="Mauceli E."/>
            <person name="Menck C.F."/>
            <person name="Miller J.R."/>
            <person name="Montgomery P."/>
            <person name="Mori A."/>
            <person name="Nascimento A.L."/>
            <person name="Naveira H.F."/>
            <person name="Nusbaum C."/>
            <person name="O'leary S."/>
            <person name="Orvis J."/>
            <person name="Pertea M."/>
            <person name="Quesneville H."/>
            <person name="Reidenbach K.R."/>
            <person name="Rogers Y.H."/>
            <person name="Roth C.W."/>
            <person name="Schneider J.R."/>
            <person name="Schatz M."/>
            <person name="Shumway M."/>
            <person name="Stanke M."/>
            <person name="Stinson E.O."/>
            <person name="Tubio J.M."/>
            <person name="Vanzee J.P."/>
            <person name="Verjovski-Almeida S."/>
            <person name="Werner D."/>
            <person name="White O."/>
            <person name="Wyder S."/>
            <person name="Zeng Q."/>
            <person name="Zhao Q."/>
            <person name="Zhao Y."/>
            <person name="Hill C.A."/>
            <person name="Raikhel A.S."/>
            <person name="Soares M.B."/>
            <person name="Knudson D.L."/>
            <person name="Lee N.H."/>
            <person name="Galagan J."/>
            <person name="Salzberg S.L."/>
            <person name="Paulsen I.T."/>
            <person name="Dimopoulos G."/>
            <person name="Collins F.H."/>
            <person name="Birren B."/>
            <person name="Fraser-Liggett C.M."/>
            <person name="Severson D.W."/>
        </authorList>
    </citation>
    <scope>NUCLEOTIDE SEQUENCE [LARGE SCALE GENOMIC DNA]</scope>
    <source>
        <strain evidence="5">Liverpool</strain>
    </source>
</reference>
<sequence length="236" mass="26616">LRKKLKLTDPPDQEFGLNVVQPSEFSLNTFINEPRPKLQLAPVTLTSPHFAGNPQNQHLPPVQPEQSPPLWRRVYQLELELCEALLQIPLPSDVAATYNPIEYAAELHLAYMQRFLTGHKPVLFLGMNPGPWGMCQTGVPFGYVPAVRDWMQLRGQVLKPIGELAVRPVTGLECTRGEQSGQRWWGLYQELCGAPENFFRNCFVFNICPLAFFHASGKNITPAELKVSFVTLEACF</sequence>
<keyword evidence="1" id="KW-0227">DNA damage</keyword>
<dbReference type="AlphaFoldDB" id="Q16JL5"/>
<dbReference type="VEuPathDB" id="VectorBase:AAEL013286"/>
<dbReference type="EMBL" id="CH478003">
    <property type="protein sequence ID" value="EAT34469.1"/>
    <property type="molecule type" value="Genomic_DNA"/>
</dbReference>
<evidence type="ECO:0000256" key="2">
    <source>
        <dbReference type="ARBA" id="ARBA00022801"/>
    </source>
</evidence>
<reference evidence="5" key="1">
    <citation type="submission" date="2005-10" db="EMBL/GenBank/DDBJ databases">
        <authorList>
            <person name="Loftus B.J."/>
            <person name="Nene V.M."/>
            <person name="Hannick L.I."/>
            <person name="Bidwell S."/>
            <person name="Haas B."/>
            <person name="Amedeo P."/>
            <person name="Orvis J."/>
            <person name="Wortman J.R."/>
            <person name="White O.R."/>
            <person name="Salzberg S."/>
            <person name="Shumway M."/>
            <person name="Koo H."/>
            <person name="Zhao Y."/>
            <person name="Holmes M."/>
            <person name="Miller J."/>
            <person name="Schatz M."/>
            <person name="Pop M."/>
            <person name="Pai G."/>
            <person name="Utterback T."/>
            <person name="Rogers Y.-H."/>
            <person name="Kravitz S."/>
            <person name="Fraser C.M."/>
        </authorList>
    </citation>
    <scope>NUCLEOTIDE SEQUENCE</scope>
    <source>
        <strain evidence="5">Liverpool</strain>
    </source>
</reference>